<dbReference type="PANTHER" id="PTHR46094">
    <property type="entry name" value="INTEGRATOR COMPLEX SUBUNIT 9"/>
    <property type="match status" value="1"/>
</dbReference>
<gene>
    <name evidence="3" type="ORF">WMSIL1_LOCUS13312</name>
</gene>
<dbReference type="Proteomes" id="UP000321570">
    <property type="component" value="Unassembled WGS sequence"/>
</dbReference>
<proteinExistence type="predicted"/>
<dbReference type="GO" id="GO:0032039">
    <property type="term" value="C:integrator complex"/>
    <property type="evidence" value="ECO:0007669"/>
    <property type="project" value="InterPro"/>
</dbReference>
<organism evidence="3 4">
    <name type="scientific">Hymenolepis diminuta</name>
    <name type="common">Rat tapeworm</name>
    <dbReference type="NCBI Taxonomy" id="6216"/>
    <lineage>
        <taxon>Eukaryota</taxon>
        <taxon>Metazoa</taxon>
        <taxon>Spiralia</taxon>
        <taxon>Lophotrochozoa</taxon>
        <taxon>Platyhelminthes</taxon>
        <taxon>Cestoda</taxon>
        <taxon>Eucestoda</taxon>
        <taxon>Cyclophyllidea</taxon>
        <taxon>Hymenolepididae</taxon>
        <taxon>Hymenolepis</taxon>
    </lineage>
</organism>
<dbReference type="InterPro" id="IPR027074">
    <property type="entry name" value="Integrator_9su"/>
</dbReference>
<dbReference type="InterPro" id="IPR036866">
    <property type="entry name" value="RibonucZ/Hydroxyglut_hydro"/>
</dbReference>
<dbReference type="AlphaFoldDB" id="A0A564Z9H9"/>
<dbReference type="InterPro" id="IPR001279">
    <property type="entry name" value="Metallo-B-lactamas"/>
</dbReference>
<feature type="region of interest" description="Disordered" evidence="1">
    <location>
        <begin position="589"/>
        <end position="608"/>
    </location>
</feature>
<dbReference type="Pfam" id="PF16661">
    <property type="entry name" value="Lactamase_B_6"/>
    <property type="match status" value="1"/>
</dbReference>
<evidence type="ECO:0000259" key="2">
    <source>
        <dbReference type="Pfam" id="PF16661"/>
    </source>
</evidence>
<dbReference type="EMBL" id="CABIJS010000693">
    <property type="protein sequence ID" value="VUZ55444.1"/>
    <property type="molecule type" value="Genomic_DNA"/>
</dbReference>
<dbReference type="GO" id="GO:0034472">
    <property type="term" value="P:snRNA 3'-end processing"/>
    <property type="evidence" value="ECO:0007669"/>
    <property type="project" value="TreeGrafter"/>
</dbReference>
<sequence length="818" mass="90530">MLADCVLQIKRFNWDPSFPCYLVCINDVRLLCDCADIFFEENSSKSKSDKVLNLFEDDDEIELEHIDAILISHSQSLIMLPYLTEVKKYFGKVLAPAPLAQFGKVLIDDLFAHSELLSPNVMDFVEKQVPDSLRWVLRYTKDQASSSMSKIQALAYNQYVDFFGLVKVKCASAGYEIGSCNWVMKTDYEKIAYISRSSLYPSFALPFDFSEFRDVDVLIVGAISTSNSLPFDVALQLFKTITVQTLARGGHVLVPIMPSGLIYHLLEAVEAAKNEFDGKIIEAFDQPICGDEGSDKSSTGTASTTSTHHIGGTSLIGKVGECPSYFVSAAAKASLVYVNAFVEWLVSEKQIKTSDPRLPFSFDERMNKGRLVVLNSLHSSPKLGQKNTGGPEGSVWASCPIVFFSGHPSCRVGSAVHLIRALSLGVGRQRPQAGQGQIHQWSNLNALILVQSDEFCSKYSDEHECLKNLLQPLGNFGEITRTKDTILGIPVCRLGVGLTAYWLPLRFDISMDQLPTLLKKCGAPKQALILPKEVINRATCPLPPECLGIECRQSLDVKLLTPEFLRVHVNMEVVNPRYTVSFTANCTADGADNEKDPRKVSHSSGSTPIKPSVSLIQGRLFFRDELSNRLLDFVVVTSLYFFPTGKYRLEPPIREMNFSGDRSNSRSPQTPTKRSASPPLKSTSKLGAHRLLLAPKEVISPLREFANRVVKQLTVFGVTGAQVITHDGTKSNDANMELMKSFVDRYRRLNKRLSIGSMPTLEENVDTVLIVFPNSTTSILLTERGTFITCTDEGTRVAIRSAILASSPQMITMPSDGR</sequence>
<accession>A0A564Z9H9</accession>
<evidence type="ECO:0000313" key="4">
    <source>
        <dbReference type="Proteomes" id="UP000321570"/>
    </source>
</evidence>
<feature type="region of interest" description="Disordered" evidence="1">
    <location>
        <begin position="653"/>
        <end position="683"/>
    </location>
</feature>
<reference evidence="3 4" key="1">
    <citation type="submission" date="2019-07" db="EMBL/GenBank/DDBJ databases">
        <authorList>
            <person name="Jastrzebski P J."/>
            <person name="Paukszto L."/>
            <person name="Jastrzebski P J."/>
        </authorList>
    </citation>
    <scope>NUCLEOTIDE SEQUENCE [LARGE SCALE GENOMIC DNA]</scope>
    <source>
        <strain evidence="3 4">WMS-il1</strain>
    </source>
</reference>
<feature type="compositionally biased region" description="Polar residues" evidence="1">
    <location>
        <begin position="660"/>
        <end position="683"/>
    </location>
</feature>
<name>A0A564Z9H9_HYMDI</name>
<dbReference type="Gene3D" id="3.60.15.10">
    <property type="entry name" value="Ribonuclease Z/Hydroxyacylglutathione hydrolase-like"/>
    <property type="match status" value="1"/>
</dbReference>
<feature type="domain" description="Metallo-beta-lactamase" evidence="2">
    <location>
        <begin position="25"/>
        <end position="195"/>
    </location>
</feature>
<evidence type="ECO:0000256" key="1">
    <source>
        <dbReference type="SAM" id="MobiDB-lite"/>
    </source>
</evidence>
<protein>
    <recommendedName>
        <fullName evidence="2">Metallo-beta-lactamase domain-containing protein</fullName>
    </recommendedName>
</protein>
<keyword evidence="4" id="KW-1185">Reference proteome</keyword>
<evidence type="ECO:0000313" key="3">
    <source>
        <dbReference type="EMBL" id="VUZ55444.1"/>
    </source>
</evidence>
<dbReference type="SUPFAM" id="SSF56281">
    <property type="entry name" value="Metallo-hydrolase/oxidoreductase"/>
    <property type="match status" value="1"/>
</dbReference>